<sequence>MKKYKGEFTPIEVSRELGVTNKTVINRLAVLVKIGFVEPNMVKERIRSYELSFFAKENEKRIKKLLK</sequence>
<evidence type="ECO:0008006" key="3">
    <source>
        <dbReference type="Google" id="ProtNLM"/>
    </source>
</evidence>
<protein>
    <recommendedName>
        <fullName evidence="3">HTH domain-containing protein</fullName>
    </recommendedName>
</protein>
<organism evidence="1 2">
    <name type="scientific">Pseudobutyrivibrio xylanivorans</name>
    <dbReference type="NCBI Taxonomy" id="185007"/>
    <lineage>
        <taxon>Bacteria</taxon>
        <taxon>Bacillati</taxon>
        <taxon>Bacillota</taxon>
        <taxon>Clostridia</taxon>
        <taxon>Lachnospirales</taxon>
        <taxon>Lachnospiraceae</taxon>
        <taxon>Pseudobutyrivibrio</taxon>
    </lineage>
</organism>
<dbReference type="AlphaFoldDB" id="A0A6M0LCT7"/>
<proteinExistence type="predicted"/>
<dbReference type="RefSeq" id="WP_090485278.1">
    <property type="nucleotide sequence ID" value="NZ_VTVE01000001.1"/>
</dbReference>
<evidence type="ECO:0000313" key="1">
    <source>
        <dbReference type="EMBL" id="NEX00468.1"/>
    </source>
</evidence>
<comment type="caution">
    <text evidence="1">The sequence shown here is derived from an EMBL/GenBank/DDBJ whole genome shotgun (WGS) entry which is preliminary data.</text>
</comment>
<evidence type="ECO:0000313" key="2">
    <source>
        <dbReference type="Proteomes" id="UP000473091"/>
    </source>
</evidence>
<dbReference type="InterPro" id="IPR036390">
    <property type="entry name" value="WH_DNA-bd_sf"/>
</dbReference>
<reference evidence="1 2" key="1">
    <citation type="submission" date="2019-09" db="EMBL/GenBank/DDBJ databases">
        <authorList>
            <person name="Pidcock S.E."/>
            <person name="Huws S.A."/>
        </authorList>
    </citation>
    <scope>NUCLEOTIDE SEQUENCE [LARGE SCALE GENOMIC DNA]</scope>
    <source>
        <strain evidence="1 2">MZ8</strain>
    </source>
</reference>
<dbReference type="EMBL" id="VTVE01000001">
    <property type="protein sequence ID" value="NEX00468.1"/>
    <property type="molecule type" value="Genomic_DNA"/>
</dbReference>
<name>A0A6M0LCT7_PSEXY</name>
<reference evidence="1 2" key="2">
    <citation type="submission" date="2020-03" db="EMBL/GenBank/DDBJ databases">
        <title>Investigating the evolutionary divergence of the Butyrivibrio group.</title>
        <authorList>
            <person name="Skvortsov T."/>
            <person name="Santos F.G."/>
            <person name="Ting K.S."/>
            <person name="Creevey C.J."/>
        </authorList>
    </citation>
    <scope>NUCLEOTIDE SEQUENCE [LARGE SCALE GENOMIC DNA]</scope>
    <source>
        <strain evidence="1 2">MZ8</strain>
    </source>
</reference>
<dbReference type="Proteomes" id="UP000473091">
    <property type="component" value="Unassembled WGS sequence"/>
</dbReference>
<accession>A0A6M0LCT7</accession>
<gene>
    <name evidence="1" type="ORF">F0Q01_01045</name>
</gene>
<dbReference type="SUPFAM" id="SSF46785">
    <property type="entry name" value="Winged helix' DNA-binding domain"/>
    <property type="match status" value="1"/>
</dbReference>